<comment type="similarity">
    <text evidence="2">Belongs to the glycosyl hydrolase 81 family.</text>
</comment>
<feature type="domain" description="Glycosyl hydrolase family 81 C-terminal" evidence="9">
    <location>
        <begin position="342"/>
        <end position="671"/>
    </location>
</feature>
<evidence type="ECO:0000256" key="4">
    <source>
        <dbReference type="ARBA" id="ARBA00022801"/>
    </source>
</evidence>
<accession>A0A7W9SLT6</accession>
<dbReference type="GO" id="GO:0042973">
    <property type="term" value="F:glucan endo-1,3-beta-D-glucosidase activity"/>
    <property type="evidence" value="ECO:0007669"/>
    <property type="project" value="UniProtKB-EC"/>
</dbReference>
<protein>
    <recommendedName>
        <fullName evidence="3">glucan endo-1,3-beta-D-glucosidase</fullName>
        <ecNumber evidence="3">3.2.1.39</ecNumber>
    </recommendedName>
</protein>
<keyword evidence="4" id="KW-0378">Hydrolase</keyword>
<keyword evidence="11" id="KW-1185">Reference proteome</keyword>
<keyword evidence="6" id="KW-0326">Glycosidase</keyword>
<dbReference type="InterPro" id="IPR005200">
    <property type="entry name" value="Endo-beta-glucanase"/>
</dbReference>
<organism evidence="10 11">
    <name type="scientific">Armatimonas rosea</name>
    <dbReference type="NCBI Taxonomy" id="685828"/>
    <lineage>
        <taxon>Bacteria</taxon>
        <taxon>Bacillati</taxon>
        <taxon>Armatimonadota</taxon>
        <taxon>Armatimonadia</taxon>
        <taxon>Armatimonadales</taxon>
        <taxon>Armatimonadaceae</taxon>
        <taxon>Armatimonas</taxon>
    </lineage>
</organism>
<name>A0A7W9SLT6_ARMRO</name>
<evidence type="ECO:0000256" key="7">
    <source>
        <dbReference type="ARBA" id="ARBA00023316"/>
    </source>
</evidence>
<dbReference type="Proteomes" id="UP000520814">
    <property type="component" value="Unassembled WGS sequence"/>
</dbReference>
<keyword evidence="8" id="KW-0624">Polysaccharide degradation</keyword>
<dbReference type="Pfam" id="PF17652">
    <property type="entry name" value="Glyco_hydro81C"/>
    <property type="match status" value="1"/>
</dbReference>
<reference evidence="10 11" key="1">
    <citation type="submission" date="2020-08" db="EMBL/GenBank/DDBJ databases">
        <title>Genomic Encyclopedia of Type Strains, Phase IV (KMG-IV): sequencing the most valuable type-strain genomes for metagenomic binning, comparative biology and taxonomic classification.</title>
        <authorList>
            <person name="Goeker M."/>
        </authorList>
    </citation>
    <scope>NUCLEOTIDE SEQUENCE [LARGE SCALE GENOMIC DNA]</scope>
    <source>
        <strain evidence="10 11">DSM 23562</strain>
    </source>
</reference>
<comment type="caution">
    <text evidence="10">The sequence shown here is derived from an EMBL/GenBank/DDBJ whole genome shotgun (WGS) entry which is preliminary data.</text>
</comment>
<evidence type="ECO:0000259" key="9">
    <source>
        <dbReference type="Pfam" id="PF17652"/>
    </source>
</evidence>
<evidence type="ECO:0000256" key="5">
    <source>
        <dbReference type="ARBA" id="ARBA00023277"/>
    </source>
</evidence>
<dbReference type="EC" id="3.2.1.39" evidence="3"/>
<dbReference type="AlphaFoldDB" id="A0A7W9SLT6"/>
<dbReference type="PANTHER" id="PTHR31983">
    <property type="entry name" value="ENDO-1,3(4)-BETA-GLUCANASE 1"/>
    <property type="match status" value="1"/>
</dbReference>
<dbReference type="PANTHER" id="PTHR31983:SF0">
    <property type="entry name" value="GLUCAN ENDO-1,3-BETA-D-GLUCOSIDASE 2"/>
    <property type="match status" value="1"/>
</dbReference>
<keyword evidence="5" id="KW-0119">Carbohydrate metabolism</keyword>
<evidence type="ECO:0000256" key="1">
    <source>
        <dbReference type="ARBA" id="ARBA00000382"/>
    </source>
</evidence>
<proteinExistence type="inferred from homology"/>
<dbReference type="GO" id="GO:0071555">
    <property type="term" value="P:cell wall organization"/>
    <property type="evidence" value="ECO:0007669"/>
    <property type="project" value="UniProtKB-KW"/>
</dbReference>
<dbReference type="GO" id="GO:0000272">
    <property type="term" value="P:polysaccharide catabolic process"/>
    <property type="evidence" value="ECO:0007669"/>
    <property type="project" value="UniProtKB-KW"/>
</dbReference>
<dbReference type="RefSeq" id="WP_184192320.1">
    <property type="nucleotide sequence ID" value="NZ_JACHGW010000001.1"/>
</dbReference>
<dbReference type="InterPro" id="IPR040720">
    <property type="entry name" value="GH81_C"/>
</dbReference>
<dbReference type="Gene3D" id="2.70.98.30">
    <property type="entry name" value="Golgi alpha-mannosidase II, domain 4"/>
    <property type="match status" value="1"/>
</dbReference>
<comment type="catalytic activity">
    <reaction evidence="1">
        <text>Hydrolysis of (1-&gt;3)-beta-D-glucosidic linkages in (1-&gt;3)-beta-D-glucans.</text>
        <dbReference type="EC" id="3.2.1.39"/>
    </reaction>
</comment>
<evidence type="ECO:0000313" key="11">
    <source>
        <dbReference type="Proteomes" id="UP000520814"/>
    </source>
</evidence>
<evidence type="ECO:0000313" key="10">
    <source>
        <dbReference type="EMBL" id="MBB6048685.1"/>
    </source>
</evidence>
<dbReference type="PROSITE" id="PS52008">
    <property type="entry name" value="GH81"/>
    <property type="match status" value="1"/>
</dbReference>
<evidence type="ECO:0000256" key="6">
    <source>
        <dbReference type="ARBA" id="ARBA00023295"/>
    </source>
</evidence>
<sequence length="741" mass="81418">MKKQRFSPAIVPVGAGSYTTVLPPGAKEPGVAPFVTASVKRPVPTNDWWSSLAFLPFSNQMFPHPLGLQAGARGLRLYYPGVGYTANPEGIFTAIQPEPHDLTIGHSAHPTFPDARVESWSDWFVTAAFGPQLHLTFGHGSPFVYGKLEGGDPTFRFASPPTVFAGDSKSAVLGVRVQGRAYALFGPSGCVWEGVGTAQLTCKSGGKSYFSVALLPDSNPETLALFARYAHNHVTDSKASWSYDEKASKVTTRYTLTVKSYEGGAPGTLYALLPHQYQRSRDPLTGHTYQCARGVLKLAAGTGFTTTVPFHGVLPQLPDLGTYDKATLTKYLDTDAAGYKPELVDTYWTGKFLGKLATLAALADATGDQAANQQFKPRLKALLEDYFTARPGKTKGLFYYNKPWGTLIGYPASYGSDEALNDHHFHYGYFIRAAAELARQEPQWAAPERWGGMVKLLIRDCANPDRDDPLFPFLRNFDLYEGHTWADGKGDFADGNNNESSSEAMNAWTGMILWGELMGDKKLRDTGIFLYVTEKDAIDTYWFDVNKLYPKAFTRSLASMVWGAKAVFATWFSGDPIHMHGINLLPVQSGSLYLGTHPTYIKENLTSLAAERVAHDKKDPKFDPSKPPRTGKNWGGWGDVILMYQALADPAAALASCNFETQEIEQGNSRANFYHWVHFLNKVGQVETSVTADTPLYGVFKKGTQRTYVVYSPTAQPRKITFSDGKVVTTKKAGLTISSRP</sequence>
<dbReference type="EMBL" id="JACHGW010000001">
    <property type="protein sequence ID" value="MBB6048685.1"/>
    <property type="molecule type" value="Genomic_DNA"/>
</dbReference>
<keyword evidence="7" id="KW-0961">Cell wall biogenesis/degradation</keyword>
<gene>
    <name evidence="10" type="ORF">HNQ39_000447</name>
</gene>
<evidence type="ECO:0000256" key="8">
    <source>
        <dbReference type="ARBA" id="ARBA00023326"/>
    </source>
</evidence>
<dbReference type="GO" id="GO:0052861">
    <property type="term" value="F:endo-1,3(4)-beta-glucanase activity"/>
    <property type="evidence" value="ECO:0007669"/>
    <property type="project" value="InterPro"/>
</dbReference>
<evidence type="ECO:0000256" key="2">
    <source>
        <dbReference type="ARBA" id="ARBA00010730"/>
    </source>
</evidence>
<evidence type="ECO:0000256" key="3">
    <source>
        <dbReference type="ARBA" id="ARBA00012780"/>
    </source>
</evidence>